<proteinExistence type="predicted"/>
<feature type="signal peptide" evidence="1">
    <location>
        <begin position="1"/>
        <end position="17"/>
    </location>
</feature>
<evidence type="ECO:0008006" key="4">
    <source>
        <dbReference type="Google" id="ProtNLM"/>
    </source>
</evidence>
<dbReference type="InterPro" id="IPR021523">
    <property type="entry name" value="DUF3187"/>
</dbReference>
<name>A0A829YFT5_9GAMM</name>
<feature type="chain" id="PRO_5032635421" description="DUF3187 domain-containing protein" evidence="1">
    <location>
        <begin position="18"/>
        <end position="334"/>
    </location>
</feature>
<dbReference type="EMBL" id="BLJN01000003">
    <property type="protein sequence ID" value="GFE81492.1"/>
    <property type="molecule type" value="Genomic_DNA"/>
</dbReference>
<comment type="caution">
    <text evidence="2">The sequence shown here is derived from an EMBL/GenBank/DDBJ whole genome shotgun (WGS) entry which is preliminary data.</text>
</comment>
<gene>
    <name evidence="2" type="ORF">GCM10011487_34920</name>
</gene>
<dbReference type="Pfam" id="PF11383">
    <property type="entry name" value="DUF3187"/>
    <property type="match status" value="1"/>
</dbReference>
<evidence type="ECO:0000313" key="2">
    <source>
        <dbReference type="EMBL" id="GFE81492.1"/>
    </source>
</evidence>
<dbReference type="RefSeq" id="WP_161813137.1">
    <property type="nucleotide sequence ID" value="NZ_BLJN01000003.1"/>
</dbReference>
<accession>A0A829YFT5</accession>
<sequence length="334" mass="35995">MRAAAVTLLLISGSVIADEAPNELEDIVLGCQRRDFDKAFVVRDQNPLLSGFGLPTTMPAIAPYGLSGRLDLYWGTTAVMQQRNDEALLVDAETREARLTLQGSFMDTGLSWQLQLPYRYTGGGNLDSFIDSWHDTFGLPDGARSALPRDQIAIAYTRAGTRQVNINSSASGLGDIQAAVGYELPTAATLTAWLTVKLPTGDADKLTGSGGTDVSLLLAGQRSLSDRWSVFGQAAATYLGEGDLLPDRQRSVVWSGMAGVAVQAWRGLSLKAQVDAHTAAYDSDLDFFSDAVVLTVGGDYRFDSGWRLDLGVSEDLAVEHSPDVVFVINVRQDW</sequence>
<organism evidence="2 3">
    <name type="scientific">Steroidobacter agaridevorans</name>
    <dbReference type="NCBI Taxonomy" id="2695856"/>
    <lineage>
        <taxon>Bacteria</taxon>
        <taxon>Pseudomonadati</taxon>
        <taxon>Pseudomonadota</taxon>
        <taxon>Gammaproteobacteria</taxon>
        <taxon>Steroidobacterales</taxon>
        <taxon>Steroidobacteraceae</taxon>
        <taxon>Steroidobacter</taxon>
    </lineage>
</organism>
<keyword evidence="1" id="KW-0732">Signal</keyword>
<dbReference type="Proteomes" id="UP000445000">
    <property type="component" value="Unassembled WGS sequence"/>
</dbReference>
<evidence type="ECO:0000313" key="3">
    <source>
        <dbReference type="Proteomes" id="UP000445000"/>
    </source>
</evidence>
<reference evidence="3" key="1">
    <citation type="submission" date="2020-01" db="EMBL/GenBank/DDBJ databases">
        <title>'Steroidobacter agaridevorans' sp. nov., agar-degrading bacteria isolated from rhizosphere soils.</title>
        <authorList>
            <person name="Ikenaga M."/>
            <person name="Kataoka M."/>
            <person name="Murouchi A."/>
            <person name="Katsuragi S."/>
            <person name="Sakai M."/>
        </authorList>
    </citation>
    <scope>NUCLEOTIDE SEQUENCE [LARGE SCALE GENOMIC DNA]</scope>
    <source>
        <strain evidence="3">YU21-B</strain>
    </source>
</reference>
<protein>
    <recommendedName>
        <fullName evidence="4">DUF3187 domain-containing protein</fullName>
    </recommendedName>
</protein>
<keyword evidence="3" id="KW-1185">Reference proteome</keyword>
<dbReference type="AlphaFoldDB" id="A0A829YFT5"/>
<evidence type="ECO:0000256" key="1">
    <source>
        <dbReference type="SAM" id="SignalP"/>
    </source>
</evidence>